<dbReference type="EMBL" id="GL439483">
    <property type="protein sequence ID" value="EFN67220.1"/>
    <property type="molecule type" value="Genomic_DNA"/>
</dbReference>
<name>E2AHA3_CAMFO</name>
<accession>E2AHA3</accession>
<feature type="non-terminal residue" evidence="1">
    <location>
        <position position="1"/>
    </location>
</feature>
<dbReference type="InParanoid" id="E2AHA3"/>
<organism evidence="2">
    <name type="scientific">Camponotus floridanus</name>
    <name type="common">Florida carpenter ant</name>
    <dbReference type="NCBI Taxonomy" id="104421"/>
    <lineage>
        <taxon>Eukaryota</taxon>
        <taxon>Metazoa</taxon>
        <taxon>Ecdysozoa</taxon>
        <taxon>Arthropoda</taxon>
        <taxon>Hexapoda</taxon>
        <taxon>Insecta</taxon>
        <taxon>Pterygota</taxon>
        <taxon>Neoptera</taxon>
        <taxon>Endopterygota</taxon>
        <taxon>Hymenoptera</taxon>
        <taxon>Apocrita</taxon>
        <taxon>Aculeata</taxon>
        <taxon>Formicoidea</taxon>
        <taxon>Formicidae</taxon>
        <taxon>Formicinae</taxon>
        <taxon>Camponotus</taxon>
    </lineage>
</organism>
<keyword evidence="2" id="KW-1185">Reference proteome</keyword>
<proteinExistence type="predicted"/>
<evidence type="ECO:0000313" key="2">
    <source>
        <dbReference type="Proteomes" id="UP000000311"/>
    </source>
</evidence>
<evidence type="ECO:0000313" key="1">
    <source>
        <dbReference type="EMBL" id="EFN67220.1"/>
    </source>
</evidence>
<reference evidence="1 2" key="1">
    <citation type="journal article" date="2010" name="Science">
        <title>Genomic comparison of the ants Camponotus floridanus and Harpegnathos saltator.</title>
        <authorList>
            <person name="Bonasio R."/>
            <person name="Zhang G."/>
            <person name="Ye C."/>
            <person name="Mutti N.S."/>
            <person name="Fang X."/>
            <person name="Qin N."/>
            <person name="Donahue G."/>
            <person name="Yang P."/>
            <person name="Li Q."/>
            <person name="Li C."/>
            <person name="Zhang P."/>
            <person name="Huang Z."/>
            <person name="Berger S.L."/>
            <person name="Reinberg D."/>
            <person name="Wang J."/>
            <person name="Liebig J."/>
        </authorList>
    </citation>
    <scope>NUCLEOTIDE SEQUENCE [LARGE SCALE GENOMIC DNA]</scope>
    <source>
        <strain evidence="2">C129</strain>
    </source>
</reference>
<feature type="non-terminal residue" evidence="1">
    <location>
        <position position="60"/>
    </location>
</feature>
<dbReference type="Proteomes" id="UP000000311">
    <property type="component" value="Unassembled WGS sequence"/>
</dbReference>
<dbReference type="AlphaFoldDB" id="E2AHA3"/>
<sequence length="60" mass="7307">NKGRVVRYFLFNTQFVDEVSYQHVVFISRLKNFLRCNNRANVTCVFYNTMIYICHLICMY</sequence>
<protein>
    <submittedName>
        <fullName evidence="1">Uncharacterized protein</fullName>
    </submittedName>
</protein>
<gene>
    <name evidence="1" type="ORF">EAG_09094</name>
</gene>